<dbReference type="Proteomes" id="UP000011947">
    <property type="component" value="Unassembled WGS sequence"/>
</dbReference>
<protein>
    <submittedName>
        <fullName evidence="3">Uncharacterized protein</fullName>
    </submittedName>
</protein>
<evidence type="ECO:0000256" key="1">
    <source>
        <dbReference type="SAM" id="Coils"/>
    </source>
</evidence>
<organism evidence="3 4">
    <name type="scientific">Helicobacter pylori Hp H-1</name>
    <dbReference type="NCBI Taxonomy" id="992058"/>
    <lineage>
        <taxon>Bacteria</taxon>
        <taxon>Pseudomonadati</taxon>
        <taxon>Campylobacterota</taxon>
        <taxon>Epsilonproteobacteria</taxon>
        <taxon>Campylobacterales</taxon>
        <taxon>Helicobacteraceae</taxon>
        <taxon>Helicobacter</taxon>
    </lineage>
</organism>
<dbReference type="EMBL" id="AOTX01000033">
    <property type="protein sequence ID" value="EMR58560.1"/>
    <property type="molecule type" value="Genomic_DNA"/>
</dbReference>
<feature type="chain" id="PRO_5004085321" evidence="2">
    <location>
        <begin position="27"/>
        <end position="431"/>
    </location>
</feature>
<feature type="coiled-coil region" evidence="1">
    <location>
        <begin position="54"/>
        <end position="126"/>
    </location>
</feature>
<name>M7SVD9_HELPX</name>
<evidence type="ECO:0000313" key="4">
    <source>
        <dbReference type="Proteomes" id="UP000011947"/>
    </source>
</evidence>
<dbReference type="AlphaFoldDB" id="M7SVD9"/>
<proteinExistence type="predicted"/>
<reference evidence="3 4" key="1">
    <citation type="submission" date="2013-02" db="EMBL/GenBank/DDBJ databases">
        <title>Comparitive Sequence Analysis of H. pylori Isolates.</title>
        <authorList>
            <person name="Blanchard T.G."/>
            <person name="Czinn S.J."/>
            <person name="McCracken C.M."/>
            <person name="Abolude K.A."/>
            <person name="Shefchek K.S."/>
            <person name="Maroo A.M."/>
            <person name="Santana-Cruz I.S."/>
            <person name="Tallon L.J."/>
            <person name="Ficke F.W.F."/>
        </authorList>
    </citation>
    <scope>NUCLEOTIDE SEQUENCE [LARGE SCALE GENOMIC DNA]</scope>
    <source>
        <strain evidence="3 4">Hp H-1</strain>
    </source>
</reference>
<comment type="caution">
    <text evidence="3">The sequence shown here is derived from an EMBL/GenBank/DDBJ whole genome shotgun (WGS) entry which is preliminary data.</text>
</comment>
<feature type="signal peptide" evidence="2">
    <location>
        <begin position="1"/>
        <end position="26"/>
    </location>
</feature>
<evidence type="ECO:0000313" key="3">
    <source>
        <dbReference type="EMBL" id="EMR58560.1"/>
    </source>
</evidence>
<keyword evidence="1" id="KW-0175">Coiled coil</keyword>
<keyword evidence="2" id="KW-0732">Signal</keyword>
<accession>M7SVD9</accession>
<sequence>MKGFIMKKLVFNIGFSVLLYCNSVFAEGETPLIVNDPELHAGQATVIGKMVDSIKKYEEIISKAQNQINQLQKVNNMINTTNSLISSSAITLANPMQVIQNAQYQIESIKYNYENLKQSIKNWNARDLLRNKYLQQQCPFFDFNKLTNNKIVNLSNLNNAITKTGKQTAQMKDMQNLIQVLSNNGYENLQSLAGQLSGRDMGLILCEQLNRYENQTKEQNYSIEESEAIMNNNWNKVKEIRAKRAIENIKQKIKTNQQLATKINPLLVRLNDIKEQLGVSDPTANHNKQGIKYCQENKENGTCNPILFKKDRLNNELEQEIQTLTLDLSKAPNKDAQSQAYANFNQRIRLLTIKYLKEITNQMLFLNQTMAMQSSLMASIYQMDYGMLNTNKSITMTNARNRDEICKATKCQVFNATSDIEIDEQGRPQMF</sequence>
<dbReference type="PATRIC" id="fig|992058.3.peg.1069"/>
<evidence type="ECO:0000256" key="2">
    <source>
        <dbReference type="SAM" id="SignalP"/>
    </source>
</evidence>
<gene>
    <name evidence="3" type="ORF">HPHPH1_1076</name>
</gene>